<dbReference type="EMBL" id="CP072384">
    <property type="protein sequence ID" value="QUC07959.1"/>
    <property type="molecule type" value="Genomic_DNA"/>
</dbReference>
<feature type="domain" description="Fibronectin type-III" evidence="4">
    <location>
        <begin position="1651"/>
        <end position="1743"/>
    </location>
</feature>
<dbReference type="PANTHER" id="PTHR46957:SF3">
    <property type="entry name" value="CYTOKINE RECEPTOR"/>
    <property type="match status" value="1"/>
</dbReference>
<feature type="domain" description="Fibronectin type-III" evidence="4">
    <location>
        <begin position="1546"/>
        <end position="1640"/>
    </location>
</feature>
<dbReference type="InterPro" id="IPR050713">
    <property type="entry name" value="RTP_Phos/Ushers"/>
</dbReference>
<dbReference type="Gene3D" id="2.60.40.10">
    <property type="entry name" value="Immunoglobulins"/>
    <property type="match status" value="3"/>
</dbReference>
<feature type="region of interest" description="Disordered" evidence="3">
    <location>
        <begin position="1853"/>
        <end position="1886"/>
    </location>
</feature>
<protein>
    <submittedName>
        <fullName evidence="5">Fibronectin type III domain-containing protein</fullName>
    </submittedName>
</protein>
<feature type="region of interest" description="Disordered" evidence="3">
    <location>
        <begin position="357"/>
        <end position="402"/>
    </location>
</feature>
<feature type="compositionally biased region" description="Polar residues" evidence="3">
    <location>
        <begin position="1853"/>
        <end position="1868"/>
    </location>
</feature>
<accession>A0ABX7Y431</accession>
<dbReference type="Pfam" id="PF17963">
    <property type="entry name" value="Big_9"/>
    <property type="match status" value="8"/>
</dbReference>
<feature type="region of interest" description="Disordered" evidence="3">
    <location>
        <begin position="471"/>
        <end position="494"/>
    </location>
</feature>
<proteinExistence type="predicted"/>
<dbReference type="SUPFAM" id="SSF49265">
    <property type="entry name" value="Fibronectin type III"/>
    <property type="match status" value="2"/>
</dbReference>
<dbReference type="InterPro" id="IPR013783">
    <property type="entry name" value="Ig-like_fold"/>
</dbReference>
<feature type="compositionally biased region" description="Low complexity" evidence="3">
    <location>
        <begin position="1869"/>
        <end position="1878"/>
    </location>
</feature>
<dbReference type="SMART" id="SM00060">
    <property type="entry name" value="FN3"/>
    <property type="match status" value="4"/>
</dbReference>
<evidence type="ECO:0000259" key="4">
    <source>
        <dbReference type="PROSITE" id="PS50853"/>
    </source>
</evidence>
<keyword evidence="2" id="KW-0624">Polysaccharide degradation</keyword>
<dbReference type="InterPro" id="IPR036116">
    <property type="entry name" value="FN3_sf"/>
</dbReference>
<evidence type="ECO:0000256" key="2">
    <source>
        <dbReference type="ARBA" id="ARBA00023326"/>
    </source>
</evidence>
<evidence type="ECO:0000256" key="1">
    <source>
        <dbReference type="ARBA" id="ARBA00023295"/>
    </source>
</evidence>
<dbReference type="Pfam" id="PF00041">
    <property type="entry name" value="fn3"/>
    <property type="match status" value="2"/>
</dbReference>
<dbReference type="InterPro" id="IPR003961">
    <property type="entry name" value="FN3_dom"/>
</dbReference>
<dbReference type="RefSeq" id="WP_212323286.1">
    <property type="nucleotide sequence ID" value="NZ_AP024463.1"/>
</dbReference>
<dbReference type="CDD" id="cd00063">
    <property type="entry name" value="FN3"/>
    <property type="match status" value="3"/>
</dbReference>
<keyword evidence="1" id="KW-0378">Hydrolase</keyword>
<dbReference type="Gene3D" id="2.60.40.3440">
    <property type="match status" value="1"/>
</dbReference>
<dbReference type="PANTHER" id="PTHR46957">
    <property type="entry name" value="CYTOKINE RECEPTOR"/>
    <property type="match status" value="1"/>
</dbReference>
<feature type="region of interest" description="Disordered" evidence="3">
    <location>
        <begin position="1647"/>
        <end position="1674"/>
    </location>
</feature>
<feature type="domain" description="Fibronectin type-III" evidence="4">
    <location>
        <begin position="1458"/>
        <end position="1545"/>
    </location>
</feature>
<organism evidence="5 6">
    <name type="scientific">Arachnia rubra</name>
    <dbReference type="NCBI Taxonomy" id="1547448"/>
    <lineage>
        <taxon>Bacteria</taxon>
        <taxon>Bacillati</taxon>
        <taxon>Actinomycetota</taxon>
        <taxon>Actinomycetes</taxon>
        <taxon>Propionibacteriales</taxon>
        <taxon>Propionibacteriaceae</taxon>
        <taxon>Arachnia</taxon>
    </lineage>
</organism>
<feature type="region of interest" description="Disordered" evidence="3">
    <location>
        <begin position="1527"/>
        <end position="1552"/>
    </location>
</feature>
<sequence>MLFTRRRIETGIVGLLLASLTGFALVHQGVPATEVDLHDGGVWVTNPAEGLVGHLNYQSRTLDGGLDPASHQFDVSQEGNRVLLHDSQGSAAATITTASLLLNSRVSVGDMTVVQGDDTVLIADTAGGKVWATTLEDFASFNTASATPVAEDLQQPRVTAGRGGVGFIVDAAGAVTRVTSRDHHFTTEDAGRLDGGITSDTQLTVAGDEIVAVGAGRVRTTGRSIDVPQADGTARAQLPSRTGGQVSIATPSALITVPLGGGSPKTTDVPQGEPAAPADVAGCVYGAWGGSGAYVRDCAGDGDDLNAVNDTLAAAKTPVFRTNRDIVVINDAAGNVYLPNEGMKIVSNWELVRSQVQEQKKETEEESDDEVRHEQSVENQDQVPPVATDDEFGARPGTSTSLPVLLNDIDADGDVLTVKLGDIPEGVQVTSGRNGRSAQIFLPPGQTAPVTFTYQAFDGQDLSNTATVTVTPRSAGENSPPEKKRDSTVSMSEQASVEYSALPDWVDPDGDPLYLVNAVGDDGMQVTFRQDGYLSLRDNGTGGPGARKVQLTVSDGKQEASGELQVQVASGATNLPPIANADHYVVNLGEEVVLRPLSNDSDPNGEPLQLSELGQPASDETLQPDFEQATALFSSTRAGTHEITYKVSDGPNTAESRIRIDVLDPATASKTPSAENDLALLPESSSTVVNVLENDSDPAGGVLAVRSLSMGNCTGLNAEVIDHSSLRLSAPAGLQESCSFTYSVSNGAETASATVLVLPQPPKATNQPPVAVDDQATVRAGDIVTIPVLDNDYSPTDLDLSVAPDVEVRDPDIGQAFVSGNLVRFKAGQTPGAVNLVYTTTDAAGNRASAKISVTVRGLDAGNQKPNPVPVTARVFSDSEVDIAVPLDGVDPDGDSVELIEGGSTGPTLGRAQVKGGYLTYKAPRGASGTDTFTYQVRDRFGDIGEGKIRVGVIPPPDSNQLPVAVPDQIKVRPGQRFDLPVTKNDVDPDGDTISIVNGSARSLGSWQTDLEVVGQDVRVVAPEKEGSYQLSYDITDKGGAPVTGYATVLVDQNAPLLPPVAADDRVPMADVFRNREVEVPVLENDEDPDGARDDLTVSVAEPARVTGGGNVVVPVAEDPQVVLYTIRDKDGNTAQAAIFVPGTRHLPPTLDPDQLPAQAKSGETLQIDLSKYVLTRPDHVAKVTSADSVTAASGAWTGGPDQGLKVVSDTMIEFTPDPSFNGPTSVTFGVYDGADPDDPNGLRATLTLPIEVISSGATPPVLRPTPVEVAPGEAPIDVALKDMVDDPDEGDNERMTYQLLSAPTDQFDVTVTGQQMQVSAKSGVPTGTSGTAVVQVHDGSTDPLQMSIPLSVVTSTRPLITTTELTEPDGRVGQSKTFDLAQAITNPFADQGGQVTILDPQVTQGTATVAASGMELTATPGAVGSVVVTYVAQDATGDASRQVTGQVSITVKDKPQPPSNLTAKSDVSGTVELAWTQGDLNGGALQSFVVNWNGGSQNCPAVTNCRVTGLQNNVDYSFTVSAVTEAGTSDPSAPATARPDAKPNQPAVPTTKFGDRVIDLSWPATTVPDGGSPVTQYKIQVSPGINGQTEFTTADTAWQATGLSNGTAYRFRIQALNRYAEGNVARESEYLWSDYSAPEIPAGAPTGQGAPTVNKNKASGAAPSATVSWGAPGDANGDRSFVYELRESGSGEVKYSGPATSTTVTMSVSSEDKTFQVRSSNKSGLWSDWSSASNAVRAFQPPGAPTGFSLTPTGVSNQVRFSFSGADGKGARAGEIRYRWSAGGASGVVGNGETVTNGAFVNGRDVAVNLTAIATVNGETAEGDSATATVNAYAPPEAPVVSAEGTYRRVNYSWSHDPNSGGRPSTITTSTGERSSAGSGGGGGQDVDFGTQACITVTATNSEGQSASTQKCNSSWPAPKAADLHGPPLGSGEPCSFASCDQFHVRLDYWKPNSAVVCTISYNGYTSSGRLNVDQNGYFQGRFEQWFIDTRFPAGNDITSQCKQQ</sequence>
<evidence type="ECO:0000256" key="3">
    <source>
        <dbReference type="SAM" id="MobiDB-lite"/>
    </source>
</evidence>
<evidence type="ECO:0000313" key="6">
    <source>
        <dbReference type="Proteomes" id="UP000678513"/>
    </source>
</evidence>
<dbReference type="Proteomes" id="UP000678513">
    <property type="component" value="Chromosome"/>
</dbReference>
<evidence type="ECO:0000313" key="5">
    <source>
        <dbReference type="EMBL" id="QUC07959.1"/>
    </source>
</evidence>
<keyword evidence="6" id="KW-1185">Reference proteome</keyword>
<keyword evidence="2" id="KW-0119">Carbohydrate metabolism</keyword>
<reference evidence="5 6" key="1">
    <citation type="submission" date="2021-03" db="EMBL/GenBank/DDBJ databases">
        <title>Human Oral Microbial Genomes.</title>
        <authorList>
            <person name="Johnston C.D."/>
            <person name="Chen T."/>
            <person name="Dewhirst F.E."/>
        </authorList>
    </citation>
    <scope>NUCLEOTIDE SEQUENCE [LARGE SCALE GENOMIC DNA]</scope>
    <source>
        <strain evidence="5 6">DSMZ 100122</strain>
    </source>
</reference>
<keyword evidence="1" id="KW-0326">Glycosidase</keyword>
<gene>
    <name evidence="5" type="ORF">J5A65_13760</name>
</gene>
<name>A0ABX7Y431_9ACTN</name>
<dbReference type="PROSITE" id="PS50853">
    <property type="entry name" value="FN3"/>
    <property type="match status" value="3"/>
</dbReference>